<dbReference type="EMBL" id="CP003555">
    <property type="protein sequence ID" value="AFK63984.1"/>
    <property type="molecule type" value="Genomic_DNA"/>
</dbReference>
<accession>I3UG46</accession>
<dbReference type="InterPro" id="IPR010069">
    <property type="entry name" value="CdiA_FHA1_rpt"/>
</dbReference>
<name>I3UG46_ADVKW</name>
<reference evidence="1 2" key="1">
    <citation type="journal article" date="2011" name="J. Bacteriol.">
        <title>Whole-genome shotgun sequencing of the sulfur-oxidizing chemoautotroph Tetrathiobacter kashmirensis.</title>
        <authorList>
            <person name="Ghosh W."/>
            <person name="George A."/>
            <person name="Agarwal A."/>
            <person name="Raj P."/>
            <person name="Alam M."/>
            <person name="Pyne P."/>
            <person name="Das Gupta S.K."/>
        </authorList>
    </citation>
    <scope>NUCLEOTIDE SEQUENCE [LARGE SCALE GENOMIC DNA]</scope>
    <source>
        <strain evidence="1 2">WT001</strain>
    </source>
</reference>
<dbReference type="RefSeq" id="WP_014752075.1">
    <property type="nucleotide sequence ID" value="NC_017964.1"/>
</dbReference>
<dbReference type="STRING" id="1036672.TKWG_21475"/>
<keyword evidence="2" id="KW-1185">Reference proteome</keyword>
<dbReference type="HOGENOM" id="CLU_2730944_0_0_4"/>
<dbReference type="InterPro" id="IPR008619">
    <property type="entry name" value="Filamentous_hemagglutn_rpt"/>
</dbReference>
<dbReference type="KEGG" id="aka:TKWG_21475"/>
<dbReference type="Proteomes" id="UP000005267">
    <property type="component" value="Chromosome"/>
</dbReference>
<dbReference type="AlphaFoldDB" id="I3UG46"/>
<dbReference type="NCBIfam" id="TIGR01731">
    <property type="entry name" value="fil_hemag_20aa"/>
    <property type="match status" value="3"/>
</dbReference>
<proteinExistence type="predicted"/>
<evidence type="ECO:0000313" key="2">
    <source>
        <dbReference type="Proteomes" id="UP000005267"/>
    </source>
</evidence>
<dbReference type="Pfam" id="PF05594">
    <property type="entry name" value="Fil_haemagg"/>
    <property type="match status" value="1"/>
</dbReference>
<evidence type="ECO:0000313" key="1">
    <source>
        <dbReference type="EMBL" id="AFK63984.1"/>
    </source>
</evidence>
<organism evidence="1 2">
    <name type="scientific">Advenella kashmirensis (strain DSM 17095 / LMG 22695 / WT001)</name>
    <name type="common">Tetrathiobacter kashmirensis</name>
    <dbReference type="NCBI Taxonomy" id="1036672"/>
    <lineage>
        <taxon>Bacteria</taxon>
        <taxon>Pseudomonadati</taxon>
        <taxon>Pseudomonadota</taxon>
        <taxon>Betaproteobacteria</taxon>
        <taxon>Burkholderiales</taxon>
        <taxon>Alcaligenaceae</taxon>
    </lineage>
</organism>
<reference evidence="2" key="2">
    <citation type="journal article" date="2013" name="PLoS ONE">
        <title>Genome implosion elicits host-confinement in Alcaligenaceae: evidence from the comparative genomics of Tetrathiobacter kashmirensis, a pathogen in the making.</title>
        <authorList>
            <person name="Ghosh W."/>
            <person name="Alam M."/>
            <person name="Roy C."/>
            <person name="Pyne P."/>
            <person name="George A."/>
            <person name="Chakraborty R."/>
            <person name="Majumder S."/>
            <person name="Agarwal A."/>
            <person name="Chakraborty S."/>
            <person name="Majumdar S."/>
            <person name="Gupta S.K."/>
        </authorList>
    </citation>
    <scope>NUCLEOTIDE SEQUENCE [LARGE SCALE GENOMIC DNA]</scope>
    <source>
        <strain evidence="2">WT001</strain>
    </source>
</reference>
<gene>
    <name evidence="1" type="ordered locus">TKWG_21475</name>
</gene>
<sequence length="71" mass="7354">MGQLDNRLGFIGAGKAATLRAGQVDNRQGSVVGSDQLHVQATGLDNREGNVQSVKGMNLSLGDTSLDNRSG</sequence>
<protein>
    <submittedName>
        <fullName evidence="1">Uncharacterized protein</fullName>
    </submittedName>
</protein>